<name>A0AAW1HF48_POPJA</name>
<accession>A0AAW1HF48</accession>
<organism evidence="1 2">
    <name type="scientific">Popillia japonica</name>
    <name type="common">Japanese beetle</name>
    <dbReference type="NCBI Taxonomy" id="7064"/>
    <lineage>
        <taxon>Eukaryota</taxon>
        <taxon>Metazoa</taxon>
        <taxon>Ecdysozoa</taxon>
        <taxon>Arthropoda</taxon>
        <taxon>Hexapoda</taxon>
        <taxon>Insecta</taxon>
        <taxon>Pterygota</taxon>
        <taxon>Neoptera</taxon>
        <taxon>Endopterygota</taxon>
        <taxon>Coleoptera</taxon>
        <taxon>Polyphaga</taxon>
        <taxon>Scarabaeiformia</taxon>
        <taxon>Scarabaeidae</taxon>
        <taxon>Rutelinae</taxon>
        <taxon>Popillia</taxon>
    </lineage>
</organism>
<dbReference type="AlphaFoldDB" id="A0AAW1HF48"/>
<evidence type="ECO:0000313" key="2">
    <source>
        <dbReference type="Proteomes" id="UP001458880"/>
    </source>
</evidence>
<gene>
    <name evidence="1" type="ORF">QE152_g40896</name>
</gene>
<proteinExistence type="predicted"/>
<keyword evidence="2" id="KW-1185">Reference proteome</keyword>
<evidence type="ECO:0000313" key="1">
    <source>
        <dbReference type="EMBL" id="KAK9674737.1"/>
    </source>
</evidence>
<reference evidence="1 2" key="1">
    <citation type="journal article" date="2024" name="BMC Genomics">
        <title>De novo assembly and annotation of Popillia japonica's genome with initial clues to its potential as an invasive pest.</title>
        <authorList>
            <person name="Cucini C."/>
            <person name="Boschi S."/>
            <person name="Funari R."/>
            <person name="Cardaioli E."/>
            <person name="Iannotti N."/>
            <person name="Marturano G."/>
            <person name="Paoli F."/>
            <person name="Bruttini M."/>
            <person name="Carapelli A."/>
            <person name="Frati F."/>
            <person name="Nardi F."/>
        </authorList>
    </citation>
    <scope>NUCLEOTIDE SEQUENCE [LARGE SCALE GENOMIC DNA]</scope>
    <source>
        <strain evidence="1">DMR45628</strain>
    </source>
</reference>
<comment type="caution">
    <text evidence="1">The sequence shown here is derived from an EMBL/GenBank/DDBJ whole genome shotgun (WGS) entry which is preliminary data.</text>
</comment>
<protein>
    <submittedName>
        <fullName evidence="1">Uncharacterized protein</fullName>
    </submittedName>
</protein>
<dbReference type="EMBL" id="JASPKY010001573">
    <property type="protein sequence ID" value="KAK9674737.1"/>
    <property type="molecule type" value="Genomic_DNA"/>
</dbReference>
<sequence>MTKRVTFPLTHTTALLLFIPRKINKSDELNYAMRHFYLSLCLYLASTWSVKVAIAIEQDKHPSSNPIFSRDISETTRADSSSINDINNDDKYEQYVAKRVPSGFFGMRGKKPFDGWISSQEDEDMKRAPTGFFGLRGKKEMDYGYDKRAPSGFFGMRGKKYYDYMGLDSDETPYYEKRVPTGFMGLRGKREDFDDDLIDDIDDDKRASPENRFFGMRGKKMPARNGFFGMRGKKYPYEFRGKFVGVRGKRLNGMGAPEYVNSEELPRYGGDLDLNQLMYLLNEKSPEHLHE</sequence>
<dbReference type="Proteomes" id="UP001458880">
    <property type="component" value="Unassembled WGS sequence"/>
</dbReference>